<accession>A0A6M3LRX0</accession>
<evidence type="ECO:0000313" key="1">
    <source>
        <dbReference type="EMBL" id="QJA96242.1"/>
    </source>
</evidence>
<protein>
    <submittedName>
        <fullName evidence="1">Uncharacterized protein</fullName>
    </submittedName>
</protein>
<organism evidence="1">
    <name type="scientific">viral metagenome</name>
    <dbReference type="NCBI Taxonomy" id="1070528"/>
    <lineage>
        <taxon>unclassified sequences</taxon>
        <taxon>metagenomes</taxon>
        <taxon>organismal metagenomes</taxon>
    </lineage>
</organism>
<reference evidence="1" key="1">
    <citation type="submission" date="2020-03" db="EMBL/GenBank/DDBJ databases">
        <title>The deep terrestrial virosphere.</title>
        <authorList>
            <person name="Holmfeldt K."/>
            <person name="Nilsson E."/>
            <person name="Simone D."/>
            <person name="Lopez-Fernandez M."/>
            <person name="Wu X."/>
            <person name="de Brujin I."/>
            <person name="Lundin D."/>
            <person name="Andersson A."/>
            <person name="Bertilsson S."/>
            <person name="Dopson M."/>
        </authorList>
    </citation>
    <scope>NUCLEOTIDE SEQUENCE</scope>
    <source>
        <strain evidence="1">MM415B04876</strain>
    </source>
</reference>
<dbReference type="AlphaFoldDB" id="A0A6M3LRX0"/>
<name>A0A6M3LRX0_9ZZZZ</name>
<proteinExistence type="predicted"/>
<sequence length="73" mass="8448">MEKIVIKETTKRLNDGTLVAARYNYDGTEVNAWTYANRTQAKRAAERLGGEVIQRGRPFYVKLEEHHAKQVQK</sequence>
<dbReference type="EMBL" id="MT143382">
    <property type="protein sequence ID" value="QJA96242.1"/>
    <property type="molecule type" value="Genomic_DNA"/>
</dbReference>
<gene>
    <name evidence="1" type="ORF">MM415B04876_0005</name>
</gene>